<keyword evidence="11" id="KW-1185">Reference proteome</keyword>
<keyword evidence="5" id="KW-0813">Transport</keyword>
<comment type="caution">
    <text evidence="10">The sequence shown here is derived from an EMBL/GenBank/DDBJ whole genome shotgun (WGS) entry which is preliminary data.</text>
</comment>
<name>A0A433SDS4_9BURK</name>
<dbReference type="CDD" id="cd08499">
    <property type="entry name" value="PBP2_Ylib_like"/>
    <property type="match status" value="1"/>
</dbReference>
<protein>
    <recommendedName>
        <fullName evidence="4">Glutathione-binding protein GsiB</fullName>
    </recommendedName>
</protein>
<proteinExistence type="inferred from homology"/>
<dbReference type="Gene3D" id="3.10.105.10">
    <property type="entry name" value="Dipeptide-binding Protein, Domain 3"/>
    <property type="match status" value="1"/>
</dbReference>
<evidence type="ECO:0000256" key="5">
    <source>
        <dbReference type="ARBA" id="ARBA00022448"/>
    </source>
</evidence>
<keyword evidence="6 8" id="KW-0732">Signal</keyword>
<evidence type="ECO:0000256" key="7">
    <source>
        <dbReference type="ARBA" id="ARBA00022764"/>
    </source>
</evidence>
<dbReference type="GO" id="GO:0043190">
    <property type="term" value="C:ATP-binding cassette (ABC) transporter complex"/>
    <property type="evidence" value="ECO:0007669"/>
    <property type="project" value="InterPro"/>
</dbReference>
<dbReference type="SUPFAM" id="SSF53850">
    <property type="entry name" value="Periplasmic binding protein-like II"/>
    <property type="match status" value="1"/>
</dbReference>
<comment type="subcellular location">
    <subcellularLocation>
        <location evidence="2">Periplasm</location>
    </subcellularLocation>
</comment>
<dbReference type="PANTHER" id="PTHR30290">
    <property type="entry name" value="PERIPLASMIC BINDING COMPONENT OF ABC TRANSPORTER"/>
    <property type="match status" value="1"/>
</dbReference>
<dbReference type="Pfam" id="PF00496">
    <property type="entry name" value="SBP_bac_5"/>
    <property type="match status" value="1"/>
</dbReference>
<organism evidence="10 11">
    <name type="scientific">Saezia sanguinis</name>
    <dbReference type="NCBI Taxonomy" id="1965230"/>
    <lineage>
        <taxon>Bacteria</taxon>
        <taxon>Pseudomonadati</taxon>
        <taxon>Pseudomonadota</taxon>
        <taxon>Betaproteobacteria</taxon>
        <taxon>Burkholderiales</taxon>
        <taxon>Saeziaceae</taxon>
        <taxon>Saezia</taxon>
    </lineage>
</organism>
<feature type="signal peptide" evidence="8">
    <location>
        <begin position="1"/>
        <end position="28"/>
    </location>
</feature>
<feature type="domain" description="Solute-binding protein family 5" evidence="9">
    <location>
        <begin position="72"/>
        <end position="431"/>
    </location>
</feature>
<comment type="similarity">
    <text evidence="3">Belongs to the bacterial solute-binding protein 5 family.</text>
</comment>
<dbReference type="AlphaFoldDB" id="A0A433SDS4"/>
<evidence type="ECO:0000256" key="3">
    <source>
        <dbReference type="ARBA" id="ARBA00005695"/>
    </source>
</evidence>
<gene>
    <name evidence="10" type="primary">gsiB_1</name>
    <name evidence="10" type="ORF">CUZ56_01704</name>
</gene>
<dbReference type="EMBL" id="PQSP01000003">
    <property type="protein sequence ID" value="RUS66909.1"/>
    <property type="molecule type" value="Genomic_DNA"/>
</dbReference>
<accession>A0A433SDS4</accession>
<dbReference type="PROSITE" id="PS51257">
    <property type="entry name" value="PROKAR_LIPOPROTEIN"/>
    <property type="match status" value="1"/>
</dbReference>
<sequence precursor="true">MTHRFGFFRLLAVFLMVVVMACAMQARAQTRVVLAVGGQPETLDPYNTNTTMTMAVTKSFYEGLYQFDRNFEIKPVLALRYTVSDDGLVYTFELRSGVKFHDGTVFDANAVKVNFDRAKDPANALVRYNQFNRIERVEVVDPLTVRFVLKEPFGPFINTIAHPSAAIISPKALQQYGKDIAFHPVGTGPYTFAEWRQTDFIKGTRFEGYWRTGYPKVDEVIWMPVMENNTRAAMLQTGEADFAFPVPYEQVDGLKSNRSLQVITTPSIMMRYLSFNMLHKPFDDIRVRQAINYAINREALAKVAFNGYAFPAQGFVPQGVAYAHKMAPWPYDPAKARALLAEAGYPNGFESVLWGGINNTTTQKVLQFLQQQLGQVGIKVSILGLESGQRAGWVEGAPDPQTAGVRLYYIGWSTSTGEADWALRPLLSTQAWPPGLNNTAYYSSAQFDAYLEQALKATGDEDKRTIYQKAQELLAVDLPWAPLVTDEIVYAHNKRVTGIYVLPDSNIDINELAVSE</sequence>
<evidence type="ECO:0000256" key="6">
    <source>
        <dbReference type="ARBA" id="ARBA00022729"/>
    </source>
</evidence>
<dbReference type="PANTHER" id="PTHR30290:SF32">
    <property type="entry name" value="GLUTATHIONE-BINDING PROTEIN GSIB"/>
    <property type="match status" value="1"/>
</dbReference>
<dbReference type="OrthoDB" id="9801799at2"/>
<dbReference type="Proteomes" id="UP000286947">
    <property type="component" value="Unassembled WGS sequence"/>
</dbReference>
<dbReference type="GO" id="GO:0042938">
    <property type="term" value="P:dipeptide transport"/>
    <property type="evidence" value="ECO:0007669"/>
    <property type="project" value="TreeGrafter"/>
</dbReference>
<dbReference type="RefSeq" id="WP_126979902.1">
    <property type="nucleotide sequence ID" value="NZ_PQSP01000003.1"/>
</dbReference>
<evidence type="ECO:0000259" key="9">
    <source>
        <dbReference type="Pfam" id="PF00496"/>
    </source>
</evidence>
<reference evidence="10 11" key="1">
    <citation type="submission" date="2018-01" db="EMBL/GenBank/DDBJ databases">
        <title>Saezia sanguinis gen. nov., sp. nov., in the order Burkholderiales isolated from human blood.</title>
        <authorList>
            <person name="Medina-Pascual M.J."/>
            <person name="Valdezate S."/>
            <person name="Monzon S."/>
            <person name="Cuesta I."/>
            <person name="Carrasco G."/>
            <person name="Villalon P."/>
            <person name="Saez-Nieto J.A."/>
        </authorList>
    </citation>
    <scope>NUCLEOTIDE SEQUENCE [LARGE SCALE GENOMIC DNA]</scope>
    <source>
        <strain evidence="10 11">CNM695-12</strain>
    </source>
</reference>
<dbReference type="GO" id="GO:0030288">
    <property type="term" value="C:outer membrane-bounded periplasmic space"/>
    <property type="evidence" value="ECO:0007669"/>
    <property type="project" value="TreeGrafter"/>
</dbReference>
<keyword evidence="7" id="KW-0574">Periplasm</keyword>
<evidence type="ECO:0000256" key="2">
    <source>
        <dbReference type="ARBA" id="ARBA00004418"/>
    </source>
</evidence>
<dbReference type="Gene3D" id="3.40.190.10">
    <property type="entry name" value="Periplasmic binding protein-like II"/>
    <property type="match status" value="1"/>
</dbReference>
<feature type="chain" id="PRO_5019204357" description="Glutathione-binding protein GsiB" evidence="8">
    <location>
        <begin position="29"/>
        <end position="516"/>
    </location>
</feature>
<dbReference type="PIRSF" id="PIRSF002741">
    <property type="entry name" value="MppA"/>
    <property type="match status" value="1"/>
</dbReference>
<dbReference type="GO" id="GO:1904680">
    <property type="term" value="F:peptide transmembrane transporter activity"/>
    <property type="evidence" value="ECO:0007669"/>
    <property type="project" value="TreeGrafter"/>
</dbReference>
<comment type="function">
    <text evidence="1">Part of the ABC transporter complex GsiABCD involved in glutathione import. Binds glutathione.</text>
</comment>
<dbReference type="InterPro" id="IPR000914">
    <property type="entry name" value="SBP_5_dom"/>
</dbReference>
<evidence type="ECO:0000256" key="4">
    <source>
        <dbReference type="ARBA" id="ARBA00017393"/>
    </source>
</evidence>
<evidence type="ECO:0000256" key="1">
    <source>
        <dbReference type="ARBA" id="ARBA00003489"/>
    </source>
</evidence>
<dbReference type="InterPro" id="IPR039424">
    <property type="entry name" value="SBP_5"/>
</dbReference>
<dbReference type="Gene3D" id="3.90.76.10">
    <property type="entry name" value="Dipeptide-binding Protein, Domain 1"/>
    <property type="match status" value="1"/>
</dbReference>
<evidence type="ECO:0000313" key="11">
    <source>
        <dbReference type="Proteomes" id="UP000286947"/>
    </source>
</evidence>
<dbReference type="NCBIfam" id="NF011942">
    <property type="entry name" value="PRK15413.1"/>
    <property type="match status" value="1"/>
</dbReference>
<dbReference type="InterPro" id="IPR030678">
    <property type="entry name" value="Peptide/Ni-bd"/>
</dbReference>
<evidence type="ECO:0000256" key="8">
    <source>
        <dbReference type="SAM" id="SignalP"/>
    </source>
</evidence>
<evidence type="ECO:0000313" key="10">
    <source>
        <dbReference type="EMBL" id="RUS66909.1"/>
    </source>
</evidence>